<evidence type="ECO:0000313" key="2">
    <source>
        <dbReference type="Proteomes" id="UP000318186"/>
    </source>
</evidence>
<name>A0A561TU82_9ACTN</name>
<reference evidence="1 2" key="1">
    <citation type="submission" date="2019-06" db="EMBL/GenBank/DDBJ databases">
        <title>Sequencing the genomes of 1000 actinobacteria strains.</title>
        <authorList>
            <person name="Klenk H.-P."/>
        </authorList>
    </citation>
    <scope>NUCLEOTIDE SEQUENCE [LARGE SCALE GENOMIC DNA]</scope>
    <source>
        <strain evidence="1 2">DSM 42059</strain>
    </source>
</reference>
<dbReference type="AlphaFoldDB" id="A0A561TU82"/>
<protein>
    <submittedName>
        <fullName evidence="1">Uncharacterized protein</fullName>
    </submittedName>
</protein>
<accession>A0A561TU82</accession>
<sequence>MMPSACVPLGDGFPKALQAALGVGRIKHGVLTAEHPQGDCLVDEGPCGAGGAEPAGTRSCVKCLDPPASRLSEAGPDTDRRARPVFRYQPAFTPL</sequence>
<dbReference type="EMBL" id="VIWW01000003">
    <property type="protein sequence ID" value="TWF90653.1"/>
    <property type="molecule type" value="Genomic_DNA"/>
</dbReference>
<comment type="caution">
    <text evidence="1">The sequence shown here is derived from an EMBL/GenBank/DDBJ whole genome shotgun (WGS) entry which is preliminary data.</text>
</comment>
<gene>
    <name evidence="1" type="ORF">FHX80_1368</name>
</gene>
<evidence type="ECO:0000313" key="1">
    <source>
        <dbReference type="EMBL" id="TWF90653.1"/>
    </source>
</evidence>
<organism evidence="1 2">
    <name type="scientific">Streptomyces brevispora</name>
    <dbReference type="NCBI Taxonomy" id="887462"/>
    <lineage>
        <taxon>Bacteria</taxon>
        <taxon>Bacillati</taxon>
        <taxon>Actinomycetota</taxon>
        <taxon>Actinomycetes</taxon>
        <taxon>Kitasatosporales</taxon>
        <taxon>Streptomycetaceae</taxon>
        <taxon>Streptomyces</taxon>
    </lineage>
</organism>
<proteinExistence type="predicted"/>
<dbReference type="Proteomes" id="UP000318186">
    <property type="component" value="Unassembled WGS sequence"/>
</dbReference>